<evidence type="ECO:0000313" key="7">
    <source>
        <dbReference type="Proteomes" id="UP000003805"/>
    </source>
</evidence>
<dbReference type="AlphaFoldDB" id="D7NA96"/>
<dbReference type="GO" id="GO:0005737">
    <property type="term" value="C:cytoplasm"/>
    <property type="evidence" value="ECO:0007669"/>
    <property type="project" value="TreeGrafter"/>
</dbReference>
<dbReference type="HOGENOM" id="CLU_024927_5_1_10"/>
<protein>
    <recommendedName>
        <fullName evidence="4">Methyltransferase</fullName>
        <ecNumber evidence="4">2.1.1.-</ecNumber>
    </recommendedName>
</protein>
<dbReference type="GO" id="GO:0008170">
    <property type="term" value="F:N-methyltransferase activity"/>
    <property type="evidence" value="ECO:0007669"/>
    <property type="project" value="InterPro"/>
</dbReference>
<dbReference type="SUPFAM" id="SSF53335">
    <property type="entry name" value="S-adenosyl-L-methionine-dependent methyltransferases"/>
    <property type="match status" value="1"/>
</dbReference>
<keyword evidence="3 6" id="KW-0808">Transferase</keyword>
<dbReference type="InterPro" id="IPR002052">
    <property type="entry name" value="DNA_methylase_N6_adenine_CS"/>
</dbReference>
<dbReference type="Proteomes" id="UP000003805">
    <property type="component" value="Miscellaneous, Scaffold supercont1.1"/>
</dbReference>
<evidence type="ECO:0000256" key="3">
    <source>
        <dbReference type="ARBA" id="ARBA00022679"/>
    </source>
</evidence>
<evidence type="ECO:0000259" key="5">
    <source>
        <dbReference type="Pfam" id="PF01555"/>
    </source>
</evidence>
<dbReference type="eggNOG" id="COG2189">
    <property type="taxonomic scope" value="Bacteria"/>
</dbReference>
<proteinExistence type="inferred from homology"/>
<evidence type="ECO:0000313" key="6">
    <source>
        <dbReference type="EMBL" id="EFI49853.1"/>
    </source>
</evidence>
<dbReference type="PROSITE" id="PS00092">
    <property type="entry name" value="N6_MTASE"/>
    <property type="match status" value="1"/>
</dbReference>
<dbReference type="EMBL" id="GL349564">
    <property type="protein sequence ID" value="EFI49853.1"/>
    <property type="molecule type" value="Genomic_DNA"/>
</dbReference>
<feature type="domain" description="DNA methylase N-4/N-6" evidence="5">
    <location>
        <begin position="81"/>
        <end position="302"/>
    </location>
</feature>
<comment type="similarity">
    <text evidence="1 4">Belongs to the N(4)/N(6)-methyltransferase family.</text>
</comment>
<gene>
    <name evidence="6" type="ORF">HMPREF0665_00581</name>
</gene>
<dbReference type="PRINTS" id="PR00508">
    <property type="entry name" value="S21N4MTFRASE"/>
</dbReference>
<organism evidence="6 7">
    <name type="scientific">Segatella oris C735</name>
    <dbReference type="NCBI Taxonomy" id="563008"/>
    <lineage>
        <taxon>Bacteria</taxon>
        <taxon>Pseudomonadati</taxon>
        <taxon>Bacteroidota</taxon>
        <taxon>Bacteroidia</taxon>
        <taxon>Bacteroidales</taxon>
        <taxon>Prevotellaceae</taxon>
        <taxon>Segatella</taxon>
    </lineage>
</organism>
<evidence type="ECO:0000256" key="1">
    <source>
        <dbReference type="ARBA" id="ARBA00006594"/>
    </source>
</evidence>
<dbReference type="Gene3D" id="3.40.50.150">
    <property type="entry name" value="Vaccinia Virus protein VP39"/>
    <property type="match status" value="1"/>
</dbReference>
<dbReference type="PANTHER" id="PTHR13370:SF3">
    <property type="entry name" value="TRNA (GUANINE(10)-N2)-METHYLTRANSFERASE HOMOLOG"/>
    <property type="match status" value="1"/>
</dbReference>
<dbReference type="InterPro" id="IPR001091">
    <property type="entry name" value="RM_Methyltransferase"/>
</dbReference>
<dbReference type="InterPro" id="IPR029063">
    <property type="entry name" value="SAM-dependent_MTases_sf"/>
</dbReference>
<keyword evidence="2 6" id="KW-0489">Methyltransferase</keyword>
<dbReference type="PANTHER" id="PTHR13370">
    <property type="entry name" value="RNA METHYLASE-RELATED"/>
    <property type="match status" value="1"/>
</dbReference>
<accession>D7NA96</accession>
<dbReference type="Pfam" id="PF01555">
    <property type="entry name" value="N6_N4_Mtase"/>
    <property type="match status" value="1"/>
</dbReference>
<dbReference type="EC" id="2.1.1.-" evidence="4"/>
<dbReference type="GO" id="GO:0003677">
    <property type="term" value="F:DNA binding"/>
    <property type="evidence" value="ECO:0007669"/>
    <property type="project" value="InterPro"/>
</dbReference>
<name>D7NA96_9BACT</name>
<evidence type="ECO:0000256" key="2">
    <source>
        <dbReference type="ARBA" id="ARBA00022603"/>
    </source>
</evidence>
<dbReference type="GO" id="GO:0032259">
    <property type="term" value="P:methylation"/>
    <property type="evidence" value="ECO:0007669"/>
    <property type="project" value="UniProtKB-KW"/>
</dbReference>
<reference evidence="6" key="1">
    <citation type="submission" date="2010-02" db="EMBL/GenBank/DDBJ databases">
        <title>The Genome Sequence of Prevotella oris strain C735.</title>
        <authorList>
            <consortium name="The Broad Institute Genome Sequencing Platform"/>
            <person name="Ward D."/>
            <person name="Feldgarden M."/>
            <person name="Earl A."/>
            <person name="Young S.K."/>
            <person name="Zeng Q."/>
            <person name="Koehrsen M."/>
            <person name="Alvarado L."/>
            <person name="Berlin A."/>
            <person name="Bochicchio J."/>
            <person name="Borenstein D."/>
            <person name="Chapman S.B."/>
            <person name="Chen Z."/>
            <person name="Engels R."/>
            <person name="Freedman E."/>
            <person name="Gellesch M."/>
            <person name="Goldberg J."/>
            <person name="Griggs A."/>
            <person name="Gujja S."/>
            <person name="Heilman E."/>
            <person name="Heiman D."/>
            <person name="Hepburn T."/>
            <person name="Howarth C."/>
            <person name="Jen D."/>
            <person name="Larson L."/>
            <person name="Mehta T."/>
            <person name="Park D."/>
            <person name="Pearson M."/>
            <person name="Roberts A."/>
            <person name="Saif S."/>
            <person name="Shea T."/>
            <person name="Shenoy N."/>
            <person name="Sisk P."/>
            <person name="Stolte C."/>
            <person name="Sykes S."/>
            <person name="Thomson T."/>
            <person name="Walk T."/>
            <person name="White J."/>
            <person name="Yandava C."/>
            <person name="Sibley C.D."/>
            <person name="Field T.R."/>
            <person name="Grinwis M."/>
            <person name="Eshaghurshan C.S."/>
            <person name="Surette M.G."/>
            <person name="Haas B."/>
            <person name="Nusbaum C."/>
            <person name="Birren B."/>
        </authorList>
    </citation>
    <scope>NUCLEOTIDE SEQUENCE [LARGE SCALE GENOMIC DNA]</scope>
    <source>
        <strain evidence="6">C735</strain>
    </source>
</reference>
<evidence type="ECO:0000256" key="4">
    <source>
        <dbReference type="RuleBase" id="RU362026"/>
    </source>
</evidence>
<sequence>MSWMKMLHVEVSNGFSNVGMIVIKKSKAGRNKTLTISGGERMLLQSKVNSIEDLKSGLFDDVIVHGDLLDCLGLIPDEYFNLIVIDPPYNLDKDFNGNRFSAMKSAGYEDYLRSWFGQVCDKLRPDGSLYMCGDWKCSASMQRVIEERLTVINRITWQREKGRGARMNWKNGMEDIWFAVKNPKDYYFNIDAVKVKRRVRAPYRIEGQPKDWEQSEDGKYRFTCPSNFWDDISVPFWSMPENTEHPTQKPEKLYAKLLLASSKSGDRVFDPFLGSGTLAVVARKLNRKFCGVEINEEYCLWAAKRLLQADIDKTIQGYADGVFWERNSFAEQKRANQAEE</sequence>
<keyword evidence="7" id="KW-1185">Reference proteome</keyword>
<dbReference type="InterPro" id="IPR002941">
    <property type="entry name" value="DNA_methylase_N4/N6"/>
</dbReference>